<dbReference type="STRING" id="410764.GA0061103_2168"/>
<keyword evidence="3 5" id="KW-1133">Transmembrane helix</keyword>
<protein>
    <submittedName>
        <fullName evidence="7">Sugar phosphate permease</fullName>
    </submittedName>
</protein>
<sequence>MTIEHTSTVGAMRRPSTNRRWWIGALLALGVLVNYFDRVNLTVASPLIQDDFHIGPAEMGILFSAFGWTYGFLQIPVGMLLDRFGVTRVMRWSTFSWGVASIITAFSTGMQTLFLSRMLLGVAETPGFPANSKATGYWFPRHERGLATALFDAAAKFSNVIAIPLVAFLMLHFGWRGGFIATAIISFVFFALFWLFYRDPSADRNLSDEERAYIKAGGAAQEGEASANAVGMLGYLLRNRKVWGLSIGFAAYGYAFALFIFWLPNYLVSEMHMDILKSASFTTIPWIFATMSDLLIGGWLIDHLIRKGHDESKVRKTIIVFGMLMGLAVVGAGLTADPYWAILWITISLSGLAAAAPAGWSIPALIAPKGGAATVGGIMNFLNSVTGIAAPIITGFIVGATQSFSRAFLLAGVMLAIGIVSYVFVLGRIEQIPDPKA</sequence>
<evidence type="ECO:0000256" key="1">
    <source>
        <dbReference type="ARBA" id="ARBA00004141"/>
    </source>
</evidence>
<dbReference type="PANTHER" id="PTHR11662:SF399">
    <property type="entry name" value="FI19708P1-RELATED"/>
    <property type="match status" value="1"/>
</dbReference>
<proteinExistence type="predicted"/>
<dbReference type="Gene3D" id="1.20.1250.20">
    <property type="entry name" value="MFS general substrate transporter like domains"/>
    <property type="match status" value="2"/>
</dbReference>
<feature type="transmembrane region" description="Helical" evidence="5">
    <location>
        <begin position="407"/>
        <end position="427"/>
    </location>
</feature>
<name>A0A1C3UGR8_9HYPH</name>
<gene>
    <name evidence="7" type="ORF">GA0061103_2168</name>
</gene>
<feature type="transmembrane region" description="Helical" evidence="5">
    <location>
        <begin position="242"/>
        <end position="263"/>
    </location>
</feature>
<feature type="transmembrane region" description="Helical" evidence="5">
    <location>
        <begin position="378"/>
        <end position="401"/>
    </location>
</feature>
<comment type="subcellular location">
    <subcellularLocation>
        <location evidence="1">Membrane</location>
        <topology evidence="1">Multi-pass membrane protein</topology>
    </subcellularLocation>
</comment>
<dbReference type="GO" id="GO:0016020">
    <property type="term" value="C:membrane"/>
    <property type="evidence" value="ECO:0007669"/>
    <property type="project" value="UniProtKB-SubCell"/>
</dbReference>
<accession>A0A1C3UGR8</accession>
<dbReference type="Proteomes" id="UP000199101">
    <property type="component" value="Unassembled WGS sequence"/>
</dbReference>
<reference evidence="8" key="1">
    <citation type="submission" date="2016-08" db="EMBL/GenBank/DDBJ databases">
        <authorList>
            <person name="Varghese N."/>
            <person name="Submissions Spin"/>
        </authorList>
    </citation>
    <scope>NUCLEOTIDE SEQUENCE [LARGE SCALE GENOMIC DNA]</scope>
    <source>
        <strain evidence="8">HAMBI 2975</strain>
    </source>
</reference>
<evidence type="ECO:0000256" key="2">
    <source>
        <dbReference type="ARBA" id="ARBA00022692"/>
    </source>
</evidence>
<evidence type="ECO:0000259" key="6">
    <source>
        <dbReference type="PROSITE" id="PS50850"/>
    </source>
</evidence>
<feature type="domain" description="Major facilitator superfamily (MFS) profile" evidence="6">
    <location>
        <begin position="23"/>
        <end position="430"/>
    </location>
</feature>
<dbReference type="SUPFAM" id="SSF103473">
    <property type="entry name" value="MFS general substrate transporter"/>
    <property type="match status" value="1"/>
</dbReference>
<keyword evidence="8" id="KW-1185">Reference proteome</keyword>
<dbReference type="InterPro" id="IPR036259">
    <property type="entry name" value="MFS_trans_sf"/>
</dbReference>
<evidence type="ECO:0000256" key="3">
    <source>
        <dbReference type="ARBA" id="ARBA00022989"/>
    </source>
</evidence>
<dbReference type="PANTHER" id="PTHR11662">
    <property type="entry name" value="SOLUTE CARRIER FAMILY 17"/>
    <property type="match status" value="1"/>
</dbReference>
<feature type="transmembrane region" description="Helical" evidence="5">
    <location>
        <begin position="59"/>
        <end position="81"/>
    </location>
</feature>
<dbReference type="OrthoDB" id="272777at2"/>
<evidence type="ECO:0000256" key="5">
    <source>
        <dbReference type="SAM" id="Phobius"/>
    </source>
</evidence>
<dbReference type="EMBL" id="FMAG01000001">
    <property type="protein sequence ID" value="SCB14615.1"/>
    <property type="molecule type" value="Genomic_DNA"/>
</dbReference>
<feature type="transmembrane region" description="Helical" evidence="5">
    <location>
        <begin position="21"/>
        <end position="39"/>
    </location>
</feature>
<organism evidence="7 8">
    <name type="scientific">Rhizobium multihospitium</name>
    <dbReference type="NCBI Taxonomy" id="410764"/>
    <lineage>
        <taxon>Bacteria</taxon>
        <taxon>Pseudomonadati</taxon>
        <taxon>Pseudomonadota</taxon>
        <taxon>Alphaproteobacteria</taxon>
        <taxon>Hyphomicrobiales</taxon>
        <taxon>Rhizobiaceae</taxon>
        <taxon>Rhizobium/Agrobacterium group</taxon>
        <taxon>Rhizobium</taxon>
    </lineage>
</organism>
<dbReference type="AlphaFoldDB" id="A0A1C3UGR8"/>
<evidence type="ECO:0000313" key="7">
    <source>
        <dbReference type="EMBL" id="SCB14615.1"/>
    </source>
</evidence>
<dbReference type="RefSeq" id="WP_092707850.1">
    <property type="nucleotide sequence ID" value="NZ_FMAG01000001.1"/>
</dbReference>
<feature type="transmembrane region" description="Helical" evidence="5">
    <location>
        <begin position="317"/>
        <end position="336"/>
    </location>
</feature>
<dbReference type="InterPro" id="IPR011701">
    <property type="entry name" value="MFS"/>
</dbReference>
<dbReference type="GO" id="GO:0022857">
    <property type="term" value="F:transmembrane transporter activity"/>
    <property type="evidence" value="ECO:0007669"/>
    <property type="project" value="InterPro"/>
</dbReference>
<feature type="transmembrane region" description="Helical" evidence="5">
    <location>
        <begin position="342"/>
        <end position="366"/>
    </location>
</feature>
<evidence type="ECO:0000313" key="8">
    <source>
        <dbReference type="Proteomes" id="UP000199101"/>
    </source>
</evidence>
<keyword evidence="2 5" id="KW-0812">Transmembrane</keyword>
<dbReference type="PROSITE" id="PS50850">
    <property type="entry name" value="MFS"/>
    <property type="match status" value="1"/>
</dbReference>
<dbReference type="InterPro" id="IPR050382">
    <property type="entry name" value="MFS_Na/Anion_cotransporter"/>
</dbReference>
<feature type="transmembrane region" description="Helical" evidence="5">
    <location>
        <begin position="283"/>
        <end position="305"/>
    </location>
</feature>
<feature type="transmembrane region" description="Helical" evidence="5">
    <location>
        <begin position="177"/>
        <end position="197"/>
    </location>
</feature>
<evidence type="ECO:0000256" key="4">
    <source>
        <dbReference type="ARBA" id="ARBA00023136"/>
    </source>
</evidence>
<dbReference type="Pfam" id="PF07690">
    <property type="entry name" value="MFS_1"/>
    <property type="match status" value="1"/>
</dbReference>
<dbReference type="CDD" id="cd17319">
    <property type="entry name" value="MFS_ExuT_GudP_like"/>
    <property type="match status" value="1"/>
</dbReference>
<keyword evidence="4 5" id="KW-0472">Membrane</keyword>
<dbReference type="InterPro" id="IPR020846">
    <property type="entry name" value="MFS_dom"/>
</dbReference>